<dbReference type="AlphaFoldDB" id="A0A1R2ANY5"/>
<proteinExistence type="predicted"/>
<evidence type="ECO:0000313" key="3">
    <source>
        <dbReference type="Proteomes" id="UP000187209"/>
    </source>
</evidence>
<keyword evidence="3" id="KW-1185">Reference proteome</keyword>
<reference evidence="2 3" key="1">
    <citation type="submission" date="2016-11" db="EMBL/GenBank/DDBJ databases">
        <title>The macronuclear genome of Stentor coeruleus: a giant cell with tiny introns.</title>
        <authorList>
            <person name="Slabodnick M."/>
            <person name="Ruby J.G."/>
            <person name="Reiff S.B."/>
            <person name="Swart E.C."/>
            <person name="Gosai S."/>
            <person name="Prabakaran S."/>
            <person name="Witkowska E."/>
            <person name="Larue G.E."/>
            <person name="Fisher S."/>
            <person name="Freeman R.M."/>
            <person name="Gunawardena J."/>
            <person name="Chu W."/>
            <person name="Stover N.A."/>
            <person name="Gregory B.D."/>
            <person name="Nowacki M."/>
            <person name="Derisi J."/>
            <person name="Roy S.W."/>
            <person name="Marshall W.F."/>
            <person name="Sood P."/>
        </authorList>
    </citation>
    <scope>NUCLEOTIDE SEQUENCE [LARGE SCALE GENOMIC DNA]</scope>
    <source>
        <strain evidence="2">WM001</strain>
    </source>
</reference>
<evidence type="ECO:0000256" key="1">
    <source>
        <dbReference type="SAM" id="Coils"/>
    </source>
</evidence>
<comment type="caution">
    <text evidence="2">The sequence shown here is derived from an EMBL/GenBank/DDBJ whole genome shotgun (WGS) entry which is preliminary data.</text>
</comment>
<gene>
    <name evidence="2" type="ORF">SteCoe_37103</name>
</gene>
<evidence type="ECO:0000313" key="2">
    <source>
        <dbReference type="EMBL" id="OMJ66155.1"/>
    </source>
</evidence>
<accession>A0A1R2ANY5</accession>
<dbReference type="EMBL" id="MPUH01001803">
    <property type="protein sequence ID" value="OMJ66155.1"/>
    <property type="molecule type" value="Genomic_DNA"/>
</dbReference>
<protein>
    <submittedName>
        <fullName evidence="2">Uncharacterized protein</fullName>
    </submittedName>
</protein>
<feature type="coiled-coil region" evidence="1">
    <location>
        <begin position="103"/>
        <end position="130"/>
    </location>
</feature>
<keyword evidence="1" id="KW-0175">Coiled coil</keyword>
<sequence>MNESFCCICFCRPIRYIRACMCSYCESCRSTISDSCQCGRGGGIVDIQTTQGEIFKFIKVSEITSLKKIEEIILDYCDQQIKGIFDLLIYYYELREVYMQKIRAKKICEIEKLQKENIELKKQLSQIQGQGKVMSFDQDFFSKDTYVEKKQFDFSESFNSLFKKK</sequence>
<name>A0A1R2ANY5_9CILI</name>
<dbReference type="Proteomes" id="UP000187209">
    <property type="component" value="Unassembled WGS sequence"/>
</dbReference>
<organism evidence="2 3">
    <name type="scientific">Stentor coeruleus</name>
    <dbReference type="NCBI Taxonomy" id="5963"/>
    <lineage>
        <taxon>Eukaryota</taxon>
        <taxon>Sar</taxon>
        <taxon>Alveolata</taxon>
        <taxon>Ciliophora</taxon>
        <taxon>Postciliodesmatophora</taxon>
        <taxon>Heterotrichea</taxon>
        <taxon>Heterotrichida</taxon>
        <taxon>Stentoridae</taxon>
        <taxon>Stentor</taxon>
    </lineage>
</organism>